<dbReference type="Proteomes" id="UP000007394">
    <property type="component" value="Chromosome"/>
</dbReference>
<dbReference type="AlphaFoldDB" id="I0AMZ6"/>
<evidence type="ECO:0000313" key="3">
    <source>
        <dbReference type="Proteomes" id="UP000007394"/>
    </source>
</evidence>
<dbReference type="Gene3D" id="1.25.40.10">
    <property type="entry name" value="Tetratricopeptide repeat domain"/>
    <property type="match status" value="1"/>
</dbReference>
<dbReference type="STRING" id="945713.IALB_2650"/>
<keyword evidence="3" id="KW-1185">Reference proteome</keyword>
<name>I0AMZ6_IGNAJ</name>
<dbReference type="HOGENOM" id="CLU_1198632_0_0_10"/>
<sequence>MKKIFFLLVMISLSALPQNFEIIKINGKAIALLNSSDSWVELKSGSKLSANSIIEVDKNSSVKIVGENVSVTLNGSSAITLSSLKKMSTEELLLALAMENILSAPRKNKKNNSQSTAVYGKNDFEKNPIVSNDEFGLKRLNGAKQLAENGLKESAVVAAKEVYRKYPSTKSLPDYRIYFADILYEKKLYEEALDDYKDIQTLNLSEQQKEKVSQRIEEIKKKLVK</sequence>
<feature type="chain" id="PRO_5003624559" evidence="1">
    <location>
        <begin position="18"/>
        <end position="225"/>
    </location>
</feature>
<keyword evidence="1" id="KW-0732">Signal</keyword>
<dbReference type="InterPro" id="IPR011990">
    <property type="entry name" value="TPR-like_helical_dom_sf"/>
</dbReference>
<dbReference type="OrthoDB" id="9856522at2"/>
<evidence type="ECO:0000256" key="1">
    <source>
        <dbReference type="SAM" id="SignalP"/>
    </source>
</evidence>
<proteinExistence type="predicted"/>
<gene>
    <name evidence="2" type="ordered locus">IALB_2650</name>
</gene>
<dbReference type="RefSeq" id="WP_014561494.1">
    <property type="nucleotide sequence ID" value="NC_017464.1"/>
</dbReference>
<reference evidence="2 3" key="1">
    <citation type="journal article" date="2012" name="Front. Microbiol.">
        <title>Complete genome of Ignavibacterium album, a metabolically versatile, flagellated, facultative anaerobe from the phylum Chlorobi.</title>
        <authorList>
            <person name="Liu Z."/>
            <person name="Frigaard N.-U."/>
            <person name="Vogl K."/>
            <person name="Iino T."/>
            <person name="Ohkuma M."/>
            <person name="Overmann J."/>
            <person name="Bryant D.A."/>
        </authorList>
    </citation>
    <scope>NUCLEOTIDE SEQUENCE [LARGE SCALE GENOMIC DNA]</scope>
    <source>
        <strain evidence="3">DSM 19864 / JCM 16511 / NBRC 101810 / Mat9-16</strain>
    </source>
</reference>
<accession>I0AMZ6</accession>
<dbReference type="EMBL" id="CP003418">
    <property type="protein sequence ID" value="AFH50353.1"/>
    <property type="molecule type" value="Genomic_DNA"/>
</dbReference>
<feature type="signal peptide" evidence="1">
    <location>
        <begin position="1"/>
        <end position="17"/>
    </location>
</feature>
<evidence type="ECO:0000313" key="2">
    <source>
        <dbReference type="EMBL" id="AFH50353.1"/>
    </source>
</evidence>
<protein>
    <submittedName>
        <fullName evidence="2">Uncharacterized protein</fullName>
    </submittedName>
</protein>
<dbReference type="KEGG" id="ial:IALB_2650"/>
<organism evidence="2 3">
    <name type="scientific">Ignavibacterium album (strain DSM 19864 / JCM 16511 / NBRC 101810 / Mat9-16)</name>
    <dbReference type="NCBI Taxonomy" id="945713"/>
    <lineage>
        <taxon>Bacteria</taxon>
        <taxon>Pseudomonadati</taxon>
        <taxon>Ignavibacteriota</taxon>
        <taxon>Ignavibacteria</taxon>
        <taxon>Ignavibacteriales</taxon>
        <taxon>Ignavibacteriaceae</taxon>
        <taxon>Ignavibacterium</taxon>
    </lineage>
</organism>